<keyword evidence="1" id="KW-1133">Transmembrane helix</keyword>
<proteinExistence type="predicted"/>
<feature type="transmembrane region" description="Helical" evidence="1">
    <location>
        <begin position="337"/>
        <end position="358"/>
    </location>
</feature>
<feature type="transmembrane region" description="Helical" evidence="1">
    <location>
        <begin position="244"/>
        <end position="262"/>
    </location>
</feature>
<evidence type="ECO:0000313" key="2">
    <source>
        <dbReference type="EMBL" id="ACF98216.1"/>
    </source>
</evidence>
<feature type="transmembrane region" description="Helical" evidence="1">
    <location>
        <begin position="364"/>
        <end position="384"/>
    </location>
</feature>
<name>B8R960_9BACT</name>
<dbReference type="AlphaFoldDB" id="B8R960"/>
<sequence length="396" mass="42192">MTVTAIPRLKDYQGPALLSYGFRPFFFLSTIFSGVAVPLWLCAYYGEIAPGGLFAPRDWHIHEMIYGYVPAVLAGFLLTAIPNWTGRMPLQGTPLLVLVCTWLVGRLAILASAALGWISTAMLDGLFLWLLLAVTLREIIAGRNWRNLRMSAIVALLASGNLAFHLELHFTGVADISPRLGLAVIVLMISVVGGRIIPSFTRNFLMKFGSAGRLPAGFGRFDAATILISIVALALWVASLDFEAGAWLLLGAGVLQSIRLGLWAGERTMDEPLVIVLHAGYAFIPIGFLLTGLADLGVVARGAGIHAWAGAIALVTLAVMTRASLGHTGRPLHAGWATSLIYAAAVFAVVARITGALVDGWAPALLPMAGIAWVLAFVGFIASYGPMLLRPSRSPV</sequence>
<feature type="transmembrane region" description="Helical" evidence="1">
    <location>
        <begin position="25"/>
        <end position="46"/>
    </location>
</feature>
<feature type="transmembrane region" description="Helical" evidence="1">
    <location>
        <begin position="305"/>
        <end position="325"/>
    </location>
</feature>
<reference evidence="2" key="1">
    <citation type="journal article" date="2009" name="Appl. Environ. Microbiol.">
        <title>Characterization of denitrification gene clusters of soil bacteria via a metagenomic approach.</title>
        <authorList>
            <person name="Demaneche S."/>
            <person name="Philippot L."/>
            <person name="David M.M."/>
            <person name="Navarro E."/>
            <person name="Vogel T.M."/>
            <person name="Simonet P."/>
        </authorList>
    </citation>
    <scope>NUCLEOTIDE SEQUENCE</scope>
</reference>
<accession>B8R960</accession>
<feature type="transmembrane region" description="Helical" evidence="1">
    <location>
        <begin position="66"/>
        <end position="84"/>
    </location>
</feature>
<keyword evidence="1" id="KW-0812">Transmembrane</keyword>
<feature type="transmembrane region" description="Helical" evidence="1">
    <location>
        <begin position="152"/>
        <end position="170"/>
    </location>
</feature>
<protein>
    <submittedName>
        <fullName evidence="2">Putative NnrS family protein</fullName>
    </submittedName>
</protein>
<organism evidence="2">
    <name type="scientific">uncultured bacterium 1114</name>
    <dbReference type="NCBI Taxonomy" id="548901"/>
    <lineage>
        <taxon>Bacteria</taxon>
        <taxon>environmental samples</taxon>
    </lineage>
</organism>
<feature type="transmembrane region" description="Helical" evidence="1">
    <location>
        <begin position="218"/>
        <end position="238"/>
    </location>
</feature>
<evidence type="ECO:0000256" key="1">
    <source>
        <dbReference type="SAM" id="Phobius"/>
    </source>
</evidence>
<dbReference type="EMBL" id="EU910858">
    <property type="protein sequence ID" value="ACF98216.1"/>
    <property type="molecule type" value="Genomic_DNA"/>
</dbReference>
<feature type="transmembrane region" description="Helical" evidence="1">
    <location>
        <begin position="274"/>
        <end position="293"/>
    </location>
</feature>
<feature type="transmembrane region" description="Helical" evidence="1">
    <location>
        <begin position="176"/>
        <end position="197"/>
    </location>
</feature>
<feature type="transmembrane region" description="Helical" evidence="1">
    <location>
        <begin position="96"/>
        <end position="115"/>
    </location>
</feature>
<keyword evidence="1" id="KW-0472">Membrane</keyword>
<dbReference type="InterPro" id="IPR010266">
    <property type="entry name" value="NnrS"/>
</dbReference>
<dbReference type="Pfam" id="PF05940">
    <property type="entry name" value="NnrS"/>
    <property type="match status" value="1"/>
</dbReference>
<feature type="transmembrane region" description="Helical" evidence="1">
    <location>
        <begin position="121"/>
        <end position="140"/>
    </location>
</feature>